<dbReference type="InterPro" id="IPR036897">
    <property type="entry name" value="CarbamoylP_synth_lsu_oligo_sf"/>
</dbReference>
<dbReference type="PANTHER" id="PTHR11405:SF53">
    <property type="entry name" value="CARBAMOYL-PHOSPHATE SYNTHASE [AMMONIA], MITOCHONDRIAL"/>
    <property type="match status" value="1"/>
</dbReference>
<organism evidence="5 6">
    <name type="scientific">Sporolactobacillus inulinus</name>
    <dbReference type="NCBI Taxonomy" id="2078"/>
    <lineage>
        <taxon>Bacteria</taxon>
        <taxon>Bacillati</taxon>
        <taxon>Bacillota</taxon>
        <taxon>Bacilli</taxon>
        <taxon>Bacillales</taxon>
        <taxon>Sporolactobacillaceae</taxon>
        <taxon>Sporolactobacillus</taxon>
    </lineage>
</organism>
<dbReference type="Proteomes" id="UP000319716">
    <property type="component" value="Unassembled WGS sequence"/>
</dbReference>
<sequence>MAIDRTFEGALNKGIRSLEMGFSGLENKAFTVLSDAALENKIKQATDLRLFAISELFRRGRTVDDLWNMTAIDPWFLNAIHGIVAFEEAMKGKALAELSDEVWQQAKWLNIGNQRLADLLNVPPEEISKRVRAAGLSPSYHWWIHVPANSKRKPHIITRHGLALMKRRSAISRRY</sequence>
<dbReference type="GO" id="GO:0005737">
    <property type="term" value="C:cytoplasm"/>
    <property type="evidence" value="ECO:0007669"/>
    <property type="project" value="TreeGrafter"/>
</dbReference>
<evidence type="ECO:0000256" key="2">
    <source>
        <dbReference type="ARBA" id="ARBA00022741"/>
    </source>
</evidence>
<dbReference type="GO" id="GO:0005524">
    <property type="term" value="F:ATP binding"/>
    <property type="evidence" value="ECO:0007669"/>
    <property type="project" value="UniProtKB-KW"/>
</dbReference>
<proteinExistence type="predicted"/>
<evidence type="ECO:0000256" key="1">
    <source>
        <dbReference type="ARBA" id="ARBA00022598"/>
    </source>
</evidence>
<evidence type="ECO:0000256" key="3">
    <source>
        <dbReference type="ARBA" id="ARBA00022840"/>
    </source>
</evidence>
<keyword evidence="1 5" id="KW-0436">Ligase</keyword>
<dbReference type="Gene3D" id="1.10.1030.10">
    <property type="entry name" value="Carbamoyl-phosphate synthetase, large subunit oligomerisation domain"/>
    <property type="match status" value="1"/>
</dbReference>
<dbReference type="AlphaFoldDB" id="A0A4Y1ZDH6"/>
<dbReference type="GO" id="GO:0006541">
    <property type="term" value="P:glutamine metabolic process"/>
    <property type="evidence" value="ECO:0007669"/>
    <property type="project" value="TreeGrafter"/>
</dbReference>
<name>A0A4Y1ZDH6_9BACL</name>
<dbReference type="GO" id="GO:0004088">
    <property type="term" value="F:carbamoyl-phosphate synthase (glutamine-hydrolyzing) activity"/>
    <property type="evidence" value="ECO:0007669"/>
    <property type="project" value="UniProtKB-EC"/>
</dbReference>
<keyword evidence="2" id="KW-0547">Nucleotide-binding</keyword>
<evidence type="ECO:0000313" key="5">
    <source>
        <dbReference type="EMBL" id="GAY77011.1"/>
    </source>
</evidence>
<accession>A0A4Y1ZDH6</accession>
<dbReference type="InterPro" id="IPR005480">
    <property type="entry name" value="CPSase_lsu_oligo"/>
</dbReference>
<dbReference type="EC" id="6.3.5.5" evidence="5"/>
<dbReference type="PANTHER" id="PTHR11405">
    <property type="entry name" value="CARBAMOYLTRANSFERASE FAMILY MEMBER"/>
    <property type="match status" value="1"/>
</dbReference>
<keyword evidence="3" id="KW-0067">ATP-binding</keyword>
<protein>
    <submittedName>
        <fullName evidence="5">Carbamoyl-phosphate synthase large chain</fullName>
        <ecNumber evidence="5">6.3.5.5</ecNumber>
    </submittedName>
</protein>
<dbReference type="Pfam" id="PF02787">
    <property type="entry name" value="CPSase_L_D3"/>
    <property type="match status" value="1"/>
</dbReference>
<gene>
    <name evidence="5" type="ORF">NBRC111894_2565</name>
</gene>
<evidence type="ECO:0000313" key="6">
    <source>
        <dbReference type="Proteomes" id="UP000319716"/>
    </source>
</evidence>
<dbReference type="SMART" id="SM01096">
    <property type="entry name" value="CPSase_L_D3"/>
    <property type="match status" value="1"/>
</dbReference>
<feature type="domain" description="Carbamoyl-phosphate synthetase large subunit oligomerisation" evidence="4">
    <location>
        <begin position="38"/>
        <end position="142"/>
    </location>
</feature>
<reference evidence="5 6" key="1">
    <citation type="submission" date="2017-11" db="EMBL/GenBank/DDBJ databases">
        <title>Draft Genome Sequence of Sporolactobacillus inulinus NBRC 111894 Isolated from Koso, a Japanese Sugar-Vegetable Fermented Beverage.</title>
        <authorList>
            <person name="Chiou T.Y."/>
            <person name="Oshima K."/>
            <person name="Suda W."/>
            <person name="Hattori M."/>
            <person name="Takahashi T."/>
        </authorList>
    </citation>
    <scope>NUCLEOTIDE SEQUENCE [LARGE SCALE GENOMIC DNA]</scope>
    <source>
        <strain evidence="5 6">NBRC111894</strain>
    </source>
</reference>
<comment type="caution">
    <text evidence="5">The sequence shown here is derived from an EMBL/GenBank/DDBJ whole genome shotgun (WGS) entry which is preliminary data.</text>
</comment>
<evidence type="ECO:0000259" key="4">
    <source>
        <dbReference type="SMART" id="SM01096"/>
    </source>
</evidence>
<dbReference type="SUPFAM" id="SSF48108">
    <property type="entry name" value="Carbamoyl phosphate synthetase, large subunit connection domain"/>
    <property type="match status" value="1"/>
</dbReference>
<dbReference type="EMBL" id="BEXB01000020">
    <property type="protein sequence ID" value="GAY77011.1"/>
    <property type="molecule type" value="Genomic_DNA"/>
</dbReference>